<keyword evidence="3" id="KW-1185">Reference proteome</keyword>
<dbReference type="Proteomes" id="UP001146120">
    <property type="component" value="Unassembled WGS sequence"/>
</dbReference>
<dbReference type="GO" id="GO:0046983">
    <property type="term" value="F:protein dimerization activity"/>
    <property type="evidence" value="ECO:0007669"/>
    <property type="project" value="InterPro"/>
</dbReference>
<sequence>IVARYVRLLPALGKIDVNTARKHELGATLLSEDYSAAANTLLDSLTQLDEVTKALQDRTLTLLADAPIVNNPKLESGIVKLISGQSLTPSERAECKPLKLPEEAPPSPEAEARSLVVLPTSNKCERLFSAAKLVYTDLRRRLDADTLEVLMFLSSNPDFWNARTIHEIRSGTPKMG</sequence>
<dbReference type="AlphaFoldDB" id="A0AAV2YMU2"/>
<dbReference type="PROSITE" id="PS50022">
    <property type="entry name" value="FA58C_3"/>
    <property type="match status" value="1"/>
</dbReference>
<accession>A0AAV2YMU2</accession>
<evidence type="ECO:0000259" key="1">
    <source>
        <dbReference type="PROSITE" id="PS50022"/>
    </source>
</evidence>
<evidence type="ECO:0000313" key="3">
    <source>
        <dbReference type="Proteomes" id="UP001146120"/>
    </source>
</evidence>
<name>A0AAV2YMU2_9STRA</name>
<proteinExistence type="predicted"/>
<feature type="domain" description="F5/8 type C" evidence="1">
    <location>
        <begin position="1"/>
        <end position="27"/>
    </location>
</feature>
<dbReference type="InterPro" id="IPR008906">
    <property type="entry name" value="HATC_C_dom"/>
</dbReference>
<dbReference type="PANTHER" id="PTHR40866">
    <property type="entry name" value="BED-TYPE DOMAIN-CONTAINING PROTEIN"/>
    <property type="match status" value="1"/>
</dbReference>
<dbReference type="SUPFAM" id="SSF53098">
    <property type="entry name" value="Ribonuclease H-like"/>
    <property type="match status" value="1"/>
</dbReference>
<reference evidence="2" key="1">
    <citation type="submission" date="2022-11" db="EMBL/GenBank/DDBJ databases">
        <authorList>
            <person name="Morgan W.R."/>
            <person name="Tartar A."/>
        </authorList>
    </citation>
    <scope>NUCLEOTIDE SEQUENCE</scope>
    <source>
        <strain evidence="2">ARSEF 373</strain>
    </source>
</reference>
<dbReference type="EMBL" id="DAKRPA010000239">
    <property type="protein sequence ID" value="DAZ94648.1"/>
    <property type="molecule type" value="Genomic_DNA"/>
</dbReference>
<dbReference type="InterPro" id="IPR012337">
    <property type="entry name" value="RNaseH-like_sf"/>
</dbReference>
<evidence type="ECO:0000313" key="2">
    <source>
        <dbReference type="EMBL" id="DAZ94648.1"/>
    </source>
</evidence>
<dbReference type="PANTHER" id="PTHR40866:SF1">
    <property type="entry name" value="BED-TYPE DOMAIN-CONTAINING PROTEIN"/>
    <property type="match status" value="1"/>
</dbReference>
<protein>
    <recommendedName>
        <fullName evidence="1">F5/8 type C domain-containing protein</fullName>
    </recommendedName>
</protein>
<feature type="non-terminal residue" evidence="2">
    <location>
        <position position="1"/>
    </location>
</feature>
<comment type="caution">
    <text evidence="2">The sequence shown here is derived from an EMBL/GenBank/DDBJ whole genome shotgun (WGS) entry which is preliminary data.</text>
</comment>
<gene>
    <name evidence="2" type="ORF">N0F65_000928</name>
</gene>
<reference evidence="2" key="2">
    <citation type="journal article" date="2023" name="Microbiol Resour">
        <title>Decontamination and Annotation of the Draft Genome Sequence of the Oomycete Lagenidium giganteum ARSEF 373.</title>
        <authorList>
            <person name="Morgan W.R."/>
            <person name="Tartar A."/>
        </authorList>
    </citation>
    <scope>NUCLEOTIDE SEQUENCE</scope>
    <source>
        <strain evidence="2">ARSEF 373</strain>
    </source>
</reference>
<dbReference type="Pfam" id="PF05699">
    <property type="entry name" value="Dimer_Tnp_hAT"/>
    <property type="match status" value="1"/>
</dbReference>
<dbReference type="InterPro" id="IPR000421">
    <property type="entry name" value="FA58C"/>
</dbReference>
<organism evidence="2 3">
    <name type="scientific">Lagenidium giganteum</name>
    <dbReference type="NCBI Taxonomy" id="4803"/>
    <lineage>
        <taxon>Eukaryota</taxon>
        <taxon>Sar</taxon>
        <taxon>Stramenopiles</taxon>
        <taxon>Oomycota</taxon>
        <taxon>Peronosporomycetes</taxon>
        <taxon>Pythiales</taxon>
        <taxon>Pythiaceae</taxon>
    </lineage>
</organism>